<dbReference type="InterPro" id="IPR050309">
    <property type="entry name" value="Type-B_Carboxylest/Lipase"/>
</dbReference>
<dbReference type="PROSITE" id="PS00122">
    <property type="entry name" value="CARBOXYLESTERASE_B_1"/>
    <property type="match status" value="1"/>
</dbReference>
<dbReference type="ESTHER" id="glal2-s3d1r9">
    <property type="family name" value="Fungal_carboxylesterase_lipase"/>
</dbReference>
<dbReference type="InterPro" id="IPR019819">
    <property type="entry name" value="Carboxylesterase_B_CS"/>
</dbReference>
<protein>
    <recommendedName>
        <fullName evidence="3">Carboxylic ester hydrolase</fullName>
        <ecNumber evidence="3">3.1.1.-</ecNumber>
    </recommendedName>
</protein>
<reference evidence="5 6" key="1">
    <citation type="journal article" date="2013" name="BMC Genomics">
        <title>Genomics-driven discovery of the pneumocandin biosynthetic gene cluster in the fungus Glarea lozoyensis.</title>
        <authorList>
            <person name="Chen L."/>
            <person name="Yue Q."/>
            <person name="Zhang X."/>
            <person name="Xiang M."/>
            <person name="Wang C."/>
            <person name="Li S."/>
            <person name="Che Y."/>
            <person name="Ortiz-Lopez F.J."/>
            <person name="Bills G.F."/>
            <person name="Liu X."/>
            <person name="An Z."/>
        </authorList>
    </citation>
    <scope>NUCLEOTIDE SEQUENCE [LARGE SCALE GENOMIC DNA]</scope>
    <source>
        <strain evidence="6">ATCC 20868 / MF5171</strain>
    </source>
</reference>
<dbReference type="AlphaFoldDB" id="S3D1R9"/>
<dbReference type="OMA" id="SIAHHIM"/>
<dbReference type="EMBL" id="KE145363">
    <property type="protein sequence ID" value="EPE31114.1"/>
    <property type="molecule type" value="Genomic_DNA"/>
</dbReference>
<dbReference type="InterPro" id="IPR019826">
    <property type="entry name" value="Carboxylesterase_B_AS"/>
</dbReference>
<name>S3D1R9_GLAL2</name>
<dbReference type="PANTHER" id="PTHR11559">
    <property type="entry name" value="CARBOXYLESTERASE"/>
    <property type="match status" value="1"/>
</dbReference>
<dbReference type="STRING" id="1116229.S3D1R9"/>
<dbReference type="InterPro" id="IPR029058">
    <property type="entry name" value="AB_hydrolase_fold"/>
</dbReference>
<accession>S3D1R9</accession>
<dbReference type="PROSITE" id="PS00941">
    <property type="entry name" value="CARBOXYLESTERASE_B_2"/>
    <property type="match status" value="1"/>
</dbReference>
<dbReference type="eggNOG" id="KOG4389">
    <property type="taxonomic scope" value="Eukaryota"/>
</dbReference>
<dbReference type="SUPFAM" id="SSF53474">
    <property type="entry name" value="alpha/beta-Hydrolases"/>
    <property type="match status" value="1"/>
</dbReference>
<dbReference type="HOGENOM" id="CLU_006586_10_3_1"/>
<comment type="similarity">
    <text evidence="1 3">Belongs to the type-B carboxylesterase/lipase family.</text>
</comment>
<feature type="domain" description="Carboxylesterase type B" evidence="4">
    <location>
        <begin position="33"/>
        <end position="534"/>
    </location>
</feature>
<dbReference type="GO" id="GO:0016787">
    <property type="term" value="F:hydrolase activity"/>
    <property type="evidence" value="ECO:0007669"/>
    <property type="project" value="UniProtKB-KW"/>
</dbReference>
<dbReference type="GeneID" id="19463136"/>
<dbReference type="RefSeq" id="XP_008082525.1">
    <property type="nucleotide sequence ID" value="XM_008084334.1"/>
</dbReference>
<keyword evidence="6" id="KW-1185">Reference proteome</keyword>
<sequence>MPSYYVWFLIASAIPALARSANPHHQSSVTSIQQPRVRIDQGLVVGKIQHGNYPVPVEAFMGLPYARPPVGDLRFRRAAPLPSSNTTILAQEYGLICPGNNSGILSGSEDCLTVNIFRQKRPRSHKKVPVAVYIPGGAFNRGSSKSHNTSSMVAWSEKPFIGVSFNYRVGALGFPSSTLGFDEGILNLGLHDQMFLLQWVQDNIEAFGGNKNDVTLFGASAGAHSVGHHLNNFVEGVAPPFHKVIIESGGSTARSTQYYNTSITEEQFSKFLVLVGCAEEPRNSTTSCLRSKPEALIVNASNAVFDGYDPSLRWPFQPVIDGDIIQQKPIDQWKSGRWNRMPIVTGHCTNEGAGFVPATMSTPEQFTDFFYTLLPQFSARYLDAINQLYPDPSTGNSSLYLDTRNLTAIKVGPQFKRVEAAYAHYAYACPARQTAHLASSAQEQPIWAYHWALNKTVKGGAGHVDNIEYESFQDSVITISESQKEVSGIYHSFITNFITTGNPNGKSTRWRKRPTWKAYDIEKREIMTFGLGNNERAGGNDTGIAAQMRGSEWITEECNFWWAKTEDS</sequence>
<dbReference type="Pfam" id="PF00135">
    <property type="entry name" value="COesterase"/>
    <property type="match status" value="1"/>
</dbReference>
<dbReference type="Gene3D" id="3.40.50.1820">
    <property type="entry name" value="alpha/beta hydrolase"/>
    <property type="match status" value="1"/>
</dbReference>
<organism evidence="5 6">
    <name type="scientific">Glarea lozoyensis (strain ATCC 20868 / MF5171)</name>
    <dbReference type="NCBI Taxonomy" id="1116229"/>
    <lineage>
        <taxon>Eukaryota</taxon>
        <taxon>Fungi</taxon>
        <taxon>Dikarya</taxon>
        <taxon>Ascomycota</taxon>
        <taxon>Pezizomycotina</taxon>
        <taxon>Leotiomycetes</taxon>
        <taxon>Helotiales</taxon>
        <taxon>Helotiaceae</taxon>
        <taxon>Glarea</taxon>
    </lineage>
</organism>
<keyword evidence="3" id="KW-0732">Signal</keyword>
<dbReference type="OrthoDB" id="408631at2759"/>
<evidence type="ECO:0000313" key="6">
    <source>
        <dbReference type="Proteomes" id="UP000016922"/>
    </source>
</evidence>
<evidence type="ECO:0000256" key="1">
    <source>
        <dbReference type="ARBA" id="ARBA00005964"/>
    </source>
</evidence>
<evidence type="ECO:0000313" key="5">
    <source>
        <dbReference type="EMBL" id="EPE31114.1"/>
    </source>
</evidence>
<dbReference type="EC" id="3.1.1.-" evidence="3"/>
<proteinExistence type="inferred from homology"/>
<dbReference type="Proteomes" id="UP000016922">
    <property type="component" value="Unassembled WGS sequence"/>
</dbReference>
<feature type="chain" id="PRO_5005146331" description="Carboxylic ester hydrolase" evidence="3">
    <location>
        <begin position="21"/>
        <end position="568"/>
    </location>
</feature>
<keyword evidence="2 3" id="KW-0378">Hydrolase</keyword>
<gene>
    <name evidence="5" type="ORF">GLAREA_04081</name>
</gene>
<feature type="signal peptide" evidence="3">
    <location>
        <begin position="1"/>
        <end position="20"/>
    </location>
</feature>
<evidence type="ECO:0000256" key="3">
    <source>
        <dbReference type="RuleBase" id="RU361235"/>
    </source>
</evidence>
<evidence type="ECO:0000259" key="4">
    <source>
        <dbReference type="Pfam" id="PF00135"/>
    </source>
</evidence>
<dbReference type="InterPro" id="IPR002018">
    <property type="entry name" value="CarbesteraseB"/>
</dbReference>
<evidence type="ECO:0000256" key="2">
    <source>
        <dbReference type="ARBA" id="ARBA00022801"/>
    </source>
</evidence>
<dbReference type="KEGG" id="glz:GLAREA_04081"/>